<keyword evidence="2" id="KW-1185">Reference proteome</keyword>
<evidence type="ECO:0008006" key="3">
    <source>
        <dbReference type="Google" id="ProtNLM"/>
    </source>
</evidence>
<dbReference type="KEGG" id="dez:DKM44_10090"/>
<sequence>MPGPAPQPPAALHLARLAKVTPDRRVRVPGSPLEALYLTRAQPQAPAGGAAVCMEGELLIDFADGSFVHLRPGEACALALPHRLLPARGSCTALLVGLTSET</sequence>
<reference evidence="1 2" key="1">
    <citation type="submission" date="2018-05" db="EMBL/GenBank/DDBJ databases">
        <title>Complete Genome Sequence of Deinococcus sp. strain 17bor-2.</title>
        <authorList>
            <person name="Srinivasan S."/>
        </authorList>
    </citation>
    <scope>NUCLEOTIDE SEQUENCE [LARGE SCALE GENOMIC DNA]</scope>
    <source>
        <strain evidence="1 2">17bor-2</strain>
    </source>
</reference>
<dbReference type="EMBL" id="CP029494">
    <property type="protein sequence ID" value="AWN23531.1"/>
    <property type="molecule type" value="Genomic_DNA"/>
</dbReference>
<proteinExistence type="predicted"/>
<evidence type="ECO:0000313" key="2">
    <source>
        <dbReference type="Proteomes" id="UP000245368"/>
    </source>
</evidence>
<evidence type="ECO:0000313" key="1">
    <source>
        <dbReference type="EMBL" id="AWN23531.1"/>
    </source>
</evidence>
<dbReference type="AlphaFoldDB" id="A0A2Z3JIV2"/>
<name>A0A2Z3JIV2_9DEIO</name>
<dbReference type="RefSeq" id="WP_109827259.1">
    <property type="nucleotide sequence ID" value="NZ_CP029494.1"/>
</dbReference>
<dbReference type="Proteomes" id="UP000245368">
    <property type="component" value="Chromosome"/>
</dbReference>
<gene>
    <name evidence="1" type="ORF">DKM44_10090</name>
</gene>
<organism evidence="1 2">
    <name type="scientific">Deinococcus irradiatisoli</name>
    <dbReference type="NCBI Taxonomy" id="2202254"/>
    <lineage>
        <taxon>Bacteria</taxon>
        <taxon>Thermotogati</taxon>
        <taxon>Deinococcota</taxon>
        <taxon>Deinococci</taxon>
        <taxon>Deinococcales</taxon>
        <taxon>Deinococcaceae</taxon>
        <taxon>Deinococcus</taxon>
    </lineage>
</organism>
<accession>A0A2Z3JIV2</accession>
<protein>
    <recommendedName>
        <fullName evidence="3">AraC family transcriptional regulator</fullName>
    </recommendedName>
</protein>